<feature type="region of interest" description="Disordered" evidence="7">
    <location>
        <begin position="140"/>
        <end position="183"/>
    </location>
</feature>
<keyword evidence="3 5" id="KW-0371">Homeobox</keyword>
<feature type="compositionally biased region" description="Basic and acidic residues" evidence="7">
    <location>
        <begin position="58"/>
        <end position="79"/>
    </location>
</feature>
<feature type="compositionally biased region" description="Polar residues" evidence="7">
    <location>
        <begin position="46"/>
        <end position="55"/>
    </location>
</feature>
<dbReference type="SUPFAM" id="SSF46689">
    <property type="entry name" value="Homeodomain-like"/>
    <property type="match status" value="1"/>
</dbReference>
<feature type="compositionally biased region" description="Low complexity" evidence="7">
    <location>
        <begin position="468"/>
        <end position="499"/>
    </location>
</feature>
<keyword evidence="4 5" id="KW-0539">Nucleus</keyword>
<evidence type="ECO:0000259" key="8">
    <source>
        <dbReference type="PROSITE" id="PS50071"/>
    </source>
</evidence>
<evidence type="ECO:0000313" key="10">
    <source>
        <dbReference type="Proteomes" id="UP000226192"/>
    </source>
</evidence>
<reference evidence="9 10" key="1">
    <citation type="submission" date="2017-06" db="EMBL/GenBank/DDBJ databases">
        <title>Ant-infecting Ophiocordyceps genomes reveal a high diversity of potential behavioral manipulation genes and a possible major role for enterotoxins.</title>
        <authorList>
            <person name="De Bekker C."/>
            <person name="Evans H.C."/>
            <person name="Brachmann A."/>
            <person name="Hughes D.P."/>
        </authorList>
    </citation>
    <scope>NUCLEOTIDE SEQUENCE [LARGE SCALE GENOMIC DNA]</scope>
    <source>
        <strain evidence="9 10">Map64</strain>
    </source>
</reference>
<feature type="domain" description="Homeobox" evidence="8">
    <location>
        <begin position="190"/>
        <end position="251"/>
    </location>
</feature>
<dbReference type="STRING" id="1399860.A0A2C5XTU8"/>
<dbReference type="GO" id="GO:0000977">
    <property type="term" value="F:RNA polymerase II transcription regulatory region sequence-specific DNA binding"/>
    <property type="evidence" value="ECO:0007669"/>
    <property type="project" value="TreeGrafter"/>
</dbReference>
<evidence type="ECO:0000256" key="5">
    <source>
        <dbReference type="PROSITE-ProRule" id="PRU00108"/>
    </source>
</evidence>
<feature type="compositionally biased region" description="Acidic residues" evidence="7">
    <location>
        <begin position="164"/>
        <end position="176"/>
    </location>
</feature>
<dbReference type="SMART" id="SM00389">
    <property type="entry name" value="HOX"/>
    <property type="match status" value="1"/>
</dbReference>
<accession>A0A2C5XTU8</accession>
<dbReference type="AlphaFoldDB" id="A0A2C5XTU8"/>
<feature type="region of interest" description="Disordered" evidence="7">
    <location>
        <begin position="357"/>
        <end position="378"/>
    </location>
</feature>
<dbReference type="Proteomes" id="UP000226192">
    <property type="component" value="Unassembled WGS sequence"/>
</dbReference>
<keyword evidence="2 5" id="KW-0238">DNA-binding</keyword>
<sequence length="591" mass="63585">MLITRICDSEYSAWPYSKCSSPSSRRPESPRMSDRYEVPLPVQPEWQGQQYSYLAQQHEGDVLSRPYAESRHGPDEARRPPLSGEGEGGGGRREHETGETGMRDDIKDFGKAEGPSFGRRDSYGFYSRCSAPSHLRTVLSGDSGVDASQGRGEGETREAMAGLDDGDIEGDDDEAEGMSRPQTTEERLAARRKMKRFRLTHQQTRFLMSEFAKQPHPDAAHRERLSREIPGLSPRQVQVWFQNRRAKIKRLTADDRERMVRMRAVPEGFDNVQALHSPYGAVHALGGGPVSSAAEPYGNHMLRPLMVDVRRHDDAYMSPTGLTPSFGGIDLGPSTAASAANASDLVSPLSVSSDQRYASSASRPAAAPPGPGLRSAMRDAIPRSAPDSLQSPMRAAVSFDYSNYQASSDRPYGGSGFDAPYSSHVSSSTAMAYHAMPQSPPSNRARSRAASASLPLSIDYRFRDAYRAPSSATPTQTSTPASASTTATTTTAATSPTYARAHHASHAPAPPPPLATKHDSNGHGYSTGHAPPAPLSAPLSLSSPRVFGRAADCPAPQMSAPMSAPSDFGRAFQAQAPAPSTKDYFGNSTSM</sequence>
<dbReference type="PANTHER" id="PTHR24208">
    <property type="entry name" value="LIM/HOMEOBOX PROTEIN LHX"/>
    <property type="match status" value="1"/>
</dbReference>
<keyword evidence="10" id="KW-1185">Reference proteome</keyword>
<evidence type="ECO:0000256" key="7">
    <source>
        <dbReference type="SAM" id="MobiDB-lite"/>
    </source>
</evidence>
<gene>
    <name evidence="9" type="ORF">CDD81_4369</name>
</gene>
<feature type="compositionally biased region" description="Basic and acidic residues" evidence="7">
    <location>
        <begin position="25"/>
        <end position="37"/>
    </location>
</feature>
<evidence type="ECO:0000256" key="4">
    <source>
        <dbReference type="ARBA" id="ARBA00023242"/>
    </source>
</evidence>
<feature type="compositionally biased region" description="Low complexity" evidence="7">
    <location>
        <begin position="554"/>
        <end position="566"/>
    </location>
</feature>
<evidence type="ECO:0000256" key="1">
    <source>
        <dbReference type="ARBA" id="ARBA00004123"/>
    </source>
</evidence>
<dbReference type="PANTHER" id="PTHR24208:SF166">
    <property type="entry name" value="LIM HOMEOBOX TRANSCRIPTION FACTOR 1 ALPHA, ISOFORM B"/>
    <property type="match status" value="1"/>
</dbReference>
<evidence type="ECO:0000256" key="3">
    <source>
        <dbReference type="ARBA" id="ARBA00023155"/>
    </source>
</evidence>
<feature type="compositionally biased region" description="Basic and acidic residues" evidence="7">
    <location>
        <begin position="90"/>
        <end position="111"/>
    </location>
</feature>
<evidence type="ECO:0000313" key="9">
    <source>
        <dbReference type="EMBL" id="PHH58803.1"/>
    </source>
</evidence>
<protein>
    <recommendedName>
        <fullName evidence="8">Homeobox domain-containing protein</fullName>
    </recommendedName>
</protein>
<dbReference type="InterPro" id="IPR050453">
    <property type="entry name" value="LIM_Homeobox_TF"/>
</dbReference>
<evidence type="ECO:0000256" key="2">
    <source>
        <dbReference type="ARBA" id="ARBA00023125"/>
    </source>
</evidence>
<dbReference type="InterPro" id="IPR009057">
    <property type="entry name" value="Homeodomain-like_sf"/>
</dbReference>
<feature type="region of interest" description="Disordered" evidence="7">
    <location>
        <begin position="468"/>
        <end position="541"/>
    </location>
</feature>
<dbReference type="OrthoDB" id="6159439at2759"/>
<dbReference type="CDD" id="cd00086">
    <property type="entry name" value="homeodomain"/>
    <property type="match status" value="1"/>
</dbReference>
<dbReference type="PROSITE" id="PS50071">
    <property type="entry name" value="HOMEOBOX_2"/>
    <property type="match status" value="1"/>
</dbReference>
<dbReference type="GO" id="GO:0000981">
    <property type="term" value="F:DNA-binding transcription factor activity, RNA polymerase II-specific"/>
    <property type="evidence" value="ECO:0007669"/>
    <property type="project" value="TreeGrafter"/>
</dbReference>
<dbReference type="EMBL" id="NJET01000298">
    <property type="protein sequence ID" value="PHH58803.1"/>
    <property type="molecule type" value="Genomic_DNA"/>
</dbReference>
<feature type="DNA-binding region" description="Homeobox" evidence="5">
    <location>
        <begin position="192"/>
        <end position="252"/>
    </location>
</feature>
<proteinExistence type="predicted"/>
<comment type="subcellular location">
    <subcellularLocation>
        <location evidence="1 5 6">Nucleus</location>
    </subcellularLocation>
</comment>
<organism evidence="9 10">
    <name type="scientific">Ophiocordyceps australis</name>
    <dbReference type="NCBI Taxonomy" id="1399860"/>
    <lineage>
        <taxon>Eukaryota</taxon>
        <taxon>Fungi</taxon>
        <taxon>Dikarya</taxon>
        <taxon>Ascomycota</taxon>
        <taxon>Pezizomycotina</taxon>
        <taxon>Sordariomycetes</taxon>
        <taxon>Hypocreomycetidae</taxon>
        <taxon>Hypocreales</taxon>
        <taxon>Ophiocordycipitaceae</taxon>
        <taxon>Ophiocordyceps</taxon>
    </lineage>
</organism>
<feature type="region of interest" description="Disordered" evidence="7">
    <location>
        <begin position="548"/>
        <end position="567"/>
    </location>
</feature>
<dbReference type="GO" id="GO:0005634">
    <property type="term" value="C:nucleus"/>
    <property type="evidence" value="ECO:0007669"/>
    <property type="project" value="UniProtKB-SubCell"/>
</dbReference>
<feature type="region of interest" description="Disordered" evidence="7">
    <location>
        <begin position="13"/>
        <end position="117"/>
    </location>
</feature>
<dbReference type="Pfam" id="PF00046">
    <property type="entry name" value="Homeodomain"/>
    <property type="match status" value="1"/>
</dbReference>
<name>A0A2C5XTU8_9HYPO</name>
<evidence type="ECO:0000256" key="6">
    <source>
        <dbReference type="RuleBase" id="RU000682"/>
    </source>
</evidence>
<dbReference type="InterPro" id="IPR001356">
    <property type="entry name" value="HD"/>
</dbReference>
<comment type="caution">
    <text evidence="9">The sequence shown here is derived from an EMBL/GenBank/DDBJ whole genome shotgun (WGS) entry which is preliminary data.</text>
</comment>
<dbReference type="Gene3D" id="1.10.10.60">
    <property type="entry name" value="Homeodomain-like"/>
    <property type="match status" value="1"/>
</dbReference>
<feature type="compositionally biased region" description="Low complexity" evidence="7">
    <location>
        <begin position="13"/>
        <end position="24"/>
    </location>
</feature>